<dbReference type="Gene3D" id="1.20.58.120">
    <property type="entry name" value="BAG domain"/>
    <property type="match status" value="1"/>
</dbReference>
<dbReference type="Proteomes" id="UP001642487">
    <property type="component" value="Chromosome 8"/>
</dbReference>
<gene>
    <name evidence="4" type="ORF">CITCOLO1_LOCUS20013</name>
</gene>
<feature type="region of interest" description="Disordered" evidence="2">
    <location>
        <begin position="77"/>
        <end position="96"/>
    </location>
</feature>
<organism evidence="4 5">
    <name type="scientific">Citrullus colocynthis</name>
    <name type="common">colocynth</name>
    <dbReference type="NCBI Taxonomy" id="252529"/>
    <lineage>
        <taxon>Eukaryota</taxon>
        <taxon>Viridiplantae</taxon>
        <taxon>Streptophyta</taxon>
        <taxon>Embryophyta</taxon>
        <taxon>Tracheophyta</taxon>
        <taxon>Spermatophyta</taxon>
        <taxon>Magnoliopsida</taxon>
        <taxon>eudicotyledons</taxon>
        <taxon>Gunneridae</taxon>
        <taxon>Pentapetalae</taxon>
        <taxon>rosids</taxon>
        <taxon>fabids</taxon>
        <taxon>Cucurbitales</taxon>
        <taxon>Cucurbitaceae</taxon>
        <taxon>Benincaseae</taxon>
        <taxon>Citrullus</taxon>
    </lineage>
</organism>
<sequence length="365" mass="41010">MTWQSPIGSVNFPVSFPGSLTNTTILRQYKNPHFHSIQRLTLCFLSAQESTPLPFHSSNYLFFLFFFPSSLNNKSHFQNSSHRRKKTAVRGGRKMMKRRSNHNVQLGKATESSCSTTLSCSSSSAAANDEPVEWEMRPSGMLVQKRTDKSDSPAPIFCLRVAFGAVRLKISISSKATFGELKRVLTAETGLEAAAQKVIFRGRERENGEYLEGCGVKNRSKMELIEDPASIERRYIETKRNAKIQIAHRAISDVSMDVDKLVDQVSVMEESISNGIKVPEIQITTLIEMLMMQAIKLDNIVAEGDASTQKILQGKRVQKCVEMLDVLKVTNARVEVEKPVIVTTNWETFDPHPSTNNHWTSLIDL</sequence>
<dbReference type="SUPFAM" id="SSF54236">
    <property type="entry name" value="Ubiquitin-like"/>
    <property type="match status" value="1"/>
</dbReference>
<evidence type="ECO:0000259" key="3">
    <source>
        <dbReference type="PROSITE" id="PS50053"/>
    </source>
</evidence>
<dbReference type="Pfam" id="PF02179">
    <property type="entry name" value="BAG"/>
    <property type="match status" value="1"/>
</dbReference>
<reference evidence="4 5" key="1">
    <citation type="submission" date="2024-03" db="EMBL/GenBank/DDBJ databases">
        <authorList>
            <person name="Gkanogiannis A."/>
            <person name="Becerra Lopez-Lavalle L."/>
        </authorList>
    </citation>
    <scope>NUCLEOTIDE SEQUENCE [LARGE SCALE GENOMIC DNA]</scope>
</reference>
<dbReference type="PROSITE" id="PS50053">
    <property type="entry name" value="UBIQUITIN_2"/>
    <property type="match status" value="1"/>
</dbReference>
<keyword evidence="1" id="KW-0143">Chaperone</keyword>
<dbReference type="PANTHER" id="PTHR12329">
    <property type="entry name" value="BCL2-ASSOCIATED ATHANOGENE"/>
    <property type="match status" value="1"/>
</dbReference>
<dbReference type="Pfam" id="PF00240">
    <property type="entry name" value="ubiquitin"/>
    <property type="match status" value="1"/>
</dbReference>
<evidence type="ECO:0000256" key="1">
    <source>
        <dbReference type="ARBA" id="ARBA00023186"/>
    </source>
</evidence>
<name>A0ABP0Z672_9ROSI</name>
<dbReference type="SUPFAM" id="SSF63491">
    <property type="entry name" value="BAG domain"/>
    <property type="match status" value="1"/>
</dbReference>
<evidence type="ECO:0000256" key="2">
    <source>
        <dbReference type="SAM" id="MobiDB-lite"/>
    </source>
</evidence>
<accession>A0ABP0Z672</accession>
<dbReference type="EMBL" id="OZ021742">
    <property type="protein sequence ID" value="CAK9327627.1"/>
    <property type="molecule type" value="Genomic_DNA"/>
</dbReference>
<dbReference type="Gene3D" id="3.10.20.90">
    <property type="entry name" value="Phosphatidylinositol 3-kinase Catalytic Subunit, Chain A, domain 1"/>
    <property type="match status" value="1"/>
</dbReference>
<dbReference type="InterPro" id="IPR000626">
    <property type="entry name" value="Ubiquitin-like_dom"/>
</dbReference>
<dbReference type="InterPro" id="IPR029071">
    <property type="entry name" value="Ubiquitin-like_domsf"/>
</dbReference>
<keyword evidence="5" id="KW-1185">Reference proteome</keyword>
<dbReference type="InterPro" id="IPR039773">
    <property type="entry name" value="BAG_chaperone_regulator"/>
</dbReference>
<protein>
    <recommendedName>
        <fullName evidence="3">Ubiquitin-like domain-containing protein</fullName>
    </recommendedName>
</protein>
<proteinExistence type="predicted"/>
<feature type="compositionally biased region" description="Basic residues" evidence="2">
    <location>
        <begin position="81"/>
        <end position="96"/>
    </location>
</feature>
<evidence type="ECO:0000313" key="5">
    <source>
        <dbReference type="Proteomes" id="UP001642487"/>
    </source>
</evidence>
<dbReference type="InterPro" id="IPR003103">
    <property type="entry name" value="BAG_domain"/>
</dbReference>
<evidence type="ECO:0000313" key="4">
    <source>
        <dbReference type="EMBL" id="CAK9327627.1"/>
    </source>
</evidence>
<feature type="domain" description="Ubiquitin-like" evidence="3">
    <location>
        <begin position="159"/>
        <end position="225"/>
    </location>
</feature>
<dbReference type="PANTHER" id="PTHR12329:SF17">
    <property type="entry name" value="OS04G0619900 PROTEIN"/>
    <property type="match status" value="1"/>
</dbReference>
<dbReference type="InterPro" id="IPR036533">
    <property type="entry name" value="BAG_dom_sf"/>
</dbReference>